<reference evidence="1 2" key="1">
    <citation type="submission" date="2021-03" db="EMBL/GenBank/DDBJ databases">
        <title>Genomic Encyclopedia of Type Strains, Phase IV (KMG-IV): sequencing the most valuable type-strain genomes for metagenomic binning, comparative biology and taxonomic classification.</title>
        <authorList>
            <person name="Goeker M."/>
        </authorList>
    </citation>
    <scope>NUCLEOTIDE SEQUENCE [LARGE SCALE GENOMIC DNA]</scope>
    <source>
        <strain evidence="1 2">DSM 25609</strain>
    </source>
</reference>
<accession>A0ABS4IKC9</accession>
<gene>
    <name evidence="1" type="ORF">J2Z83_002927</name>
</gene>
<dbReference type="EMBL" id="JAGGKX010000017">
    <property type="protein sequence ID" value="MBP1970791.1"/>
    <property type="molecule type" value="Genomic_DNA"/>
</dbReference>
<evidence type="ECO:0000313" key="1">
    <source>
        <dbReference type="EMBL" id="MBP1970791.1"/>
    </source>
</evidence>
<dbReference type="Proteomes" id="UP001519345">
    <property type="component" value="Unassembled WGS sequence"/>
</dbReference>
<dbReference type="Pfam" id="PF09953">
    <property type="entry name" value="DUF2187"/>
    <property type="match status" value="1"/>
</dbReference>
<dbReference type="RefSeq" id="WP_209463885.1">
    <property type="nucleotide sequence ID" value="NZ_CP110224.1"/>
</dbReference>
<protein>
    <submittedName>
        <fullName evidence="1">Uncharacterized protein YkvS</fullName>
    </submittedName>
</protein>
<organism evidence="1 2">
    <name type="scientific">Virgibacillus natechei</name>
    <dbReference type="NCBI Taxonomy" id="1216297"/>
    <lineage>
        <taxon>Bacteria</taxon>
        <taxon>Bacillati</taxon>
        <taxon>Bacillota</taxon>
        <taxon>Bacilli</taxon>
        <taxon>Bacillales</taxon>
        <taxon>Bacillaceae</taxon>
        <taxon>Virgibacillus</taxon>
    </lineage>
</organism>
<dbReference type="InterPro" id="IPR018690">
    <property type="entry name" value="DUF2187"/>
</dbReference>
<keyword evidence="2" id="KW-1185">Reference proteome</keyword>
<comment type="caution">
    <text evidence="1">The sequence shown here is derived from an EMBL/GenBank/DDBJ whole genome shotgun (WGS) entry which is preliminary data.</text>
</comment>
<evidence type="ECO:0000313" key="2">
    <source>
        <dbReference type="Proteomes" id="UP001519345"/>
    </source>
</evidence>
<sequence>MFQPDNNKAKPGDLVEFKREDLLLTGKVLPSNCKNSIIVEISSENDLEAINYSHPNTVVSHKKYRIR</sequence>
<name>A0ABS4IKC9_9BACI</name>
<proteinExistence type="predicted"/>